<proteinExistence type="inferred from homology"/>
<dbReference type="PANTHER" id="PTHR11102">
    <property type="entry name" value="SEL-1-LIKE PROTEIN"/>
    <property type="match status" value="1"/>
</dbReference>
<name>A0ABP1QV16_9HEXA</name>
<accession>A0ABP1QV16</accession>
<keyword evidence="1" id="KW-0479">Metal-binding</keyword>
<evidence type="ECO:0000256" key="3">
    <source>
        <dbReference type="ARBA" id="ARBA00022833"/>
    </source>
</evidence>
<keyword evidence="2 5" id="KW-0863">Zinc-finger</keyword>
<keyword evidence="10" id="KW-1185">Reference proteome</keyword>
<reference evidence="9 10" key="1">
    <citation type="submission" date="2024-08" db="EMBL/GenBank/DDBJ databases">
        <authorList>
            <person name="Cucini C."/>
            <person name="Frati F."/>
        </authorList>
    </citation>
    <scope>NUCLEOTIDE SEQUENCE [LARGE SCALE GENOMIC DNA]</scope>
</reference>
<dbReference type="Proteomes" id="UP001642540">
    <property type="component" value="Unassembled WGS sequence"/>
</dbReference>
<dbReference type="SMART" id="SM00671">
    <property type="entry name" value="SEL1"/>
    <property type="match status" value="5"/>
</dbReference>
<feature type="domain" description="MYND-type" evidence="8">
    <location>
        <begin position="1108"/>
        <end position="1147"/>
    </location>
</feature>
<organism evidence="9 10">
    <name type="scientific">Orchesella dallaii</name>
    <dbReference type="NCBI Taxonomy" id="48710"/>
    <lineage>
        <taxon>Eukaryota</taxon>
        <taxon>Metazoa</taxon>
        <taxon>Ecdysozoa</taxon>
        <taxon>Arthropoda</taxon>
        <taxon>Hexapoda</taxon>
        <taxon>Collembola</taxon>
        <taxon>Entomobryomorpha</taxon>
        <taxon>Entomobryoidea</taxon>
        <taxon>Orchesellidae</taxon>
        <taxon>Orchesellinae</taxon>
        <taxon>Orchesella</taxon>
    </lineage>
</organism>
<dbReference type="Pfam" id="PF08238">
    <property type="entry name" value="Sel1"/>
    <property type="match status" value="4"/>
</dbReference>
<dbReference type="Pfam" id="PF01753">
    <property type="entry name" value="zf-MYND"/>
    <property type="match status" value="1"/>
</dbReference>
<dbReference type="PROSITE" id="PS50865">
    <property type="entry name" value="ZF_MYND_2"/>
    <property type="match status" value="1"/>
</dbReference>
<dbReference type="InterPro" id="IPR002893">
    <property type="entry name" value="Znf_MYND"/>
</dbReference>
<dbReference type="SUPFAM" id="SSF48452">
    <property type="entry name" value="TPR-like"/>
    <property type="match status" value="1"/>
</dbReference>
<dbReference type="PROSITE" id="PS50005">
    <property type="entry name" value="TPR"/>
    <property type="match status" value="1"/>
</dbReference>
<evidence type="ECO:0000256" key="2">
    <source>
        <dbReference type="ARBA" id="ARBA00022771"/>
    </source>
</evidence>
<dbReference type="PANTHER" id="PTHR11102:SF160">
    <property type="entry name" value="ERAD-ASSOCIATED E3 UBIQUITIN-PROTEIN LIGASE COMPONENT HRD3"/>
    <property type="match status" value="1"/>
</dbReference>
<dbReference type="Gene3D" id="6.10.140.2220">
    <property type="match status" value="1"/>
</dbReference>
<comment type="similarity">
    <text evidence="4">Belongs to the sel-1 family.</text>
</comment>
<keyword evidence="3" id="KW-0862">Zinc</keyword>
<gene>
    <name evidence="9" type="ORF">ODALV1_LOCUS15639</name>
</gene>
<dbReference type="SMART" id="SM00028">
    <property type="entry name" value="TPR"/>
    <property type="match status" value="4"/>
</dbReference>
<dbReference type="InterPro" id="IPR019734">
    <property type="entry name" value="TPR_rpt"/>
</dbReference>
<evidence type="ECO:0000256" key="1">
    <source>
        <dbReference type="ARBA" id="ARBA00022723"/>
    </source>
</evidence>
<dbReference type="Gene3D" id="1.25.40.10">
    <property type="entry name" value="Tetratricopeptide repeat domain"/>
    <property type="match status" value="2"/>
</dbReference>
<evidence type="ECO:0000256" key="6">
    <source>
        <dbReference type="PROSITE-ProRule" id="PRU00339"/>
    </source>
</evidence>
<sequence>MGSYSQEEYFYKLDNIILSSCQVLRKLFQTRWKKETGKTWQQTEEQGQQFIDGLGNTIYKKAQKPQKDKILKGCLQDWDLTLLSMILQNFGNPEDYTLENEAVRSLTRLRNDLAHHSTKKLQKEEFHEKLKLFRASLNTLQVSDEVIDKIVEKAGLTSSLAALDATKKLFKKASKLVESEQFEKAIIYFDEATTLPSLLPVYLSVAFEKRSDCYLKLAHQKKQNQNLSDADKCCEQALLDAKEALQLNDSSWKAHHLLAQCHRWQNNVDKAVKHYQTALAISPVQSQSLVKNELDSCKALAGWRNRDETTDPRNLPLTLTEALGLLEEETGNRLTEEQFITIKRDVEGKAIKGQEFVFQGHQYANGWSVPRSDEEAVRFFTKAAKVKNAEGIYYLGLSYRHGRGVKQDLKKAYKLFLEAAEMPSDFPLPTLLNSSRKNVGVVSAQHNVGLFYEYGIVVEQDYCEAIRWYKKATENGNGTSAYNLGLMYAFGKGVPKSLKTAELYWNQGLIFEEPKAAEKLVHYYLQQLEPERARAAFETGRKLESVELNGISEEEFNNLVQPVIARRQKFEKDVTTFEKQNNLDIKGITFLERVQRCNFAKDENIAKLFQDMKTSNQNWGGQIKQMKFSDFMEVERLARQGSITAARVMKTSRANFELFRFLDQLQMEELRDETTKPVLNLLYDYLTLQFGTGVPMCLPSSDSMTKLKTVTAKLLREKCDLKKSEDDMKIRFCHAYLNRASAKESGDMSIMKILEEGIKKYPENLNYYLLLTHLYGLIGDHKSGLYYAAEGLQKVGDKDINMLLLFAKASHLHMLPDNPDWKESIKTYKLFLSKAPPDHRNLPDAYYSIAILQRFDEEGGRDSALAKMEHYYNLGMESEGQMLPCYLPYECGNKMGVELLIRIAKAAKDPRSSSSSSSLPLKTKEFGEGNPPSQVELKSTNILEKKQYLTSPVRKRLILEHRNYLNLFAKQKKQNMVYFTRSISPKLSQTTPKRMSKVKRITLKEMNPTQDTIYQDTMIDFTIVEDPCFDFNPNAAHLVVEDENGDLSRLYIFKIDKNEEDWEEKLGFGTVITILNPYMRIGGVDGANGIRNDEPACVIYLGKIENMCRFCGGENASHVCASCKRAKYCGRECQKLDWKLMKHQLICRI</sequence>
<dbReference type="SUPFAM" id="SSF144232">
    <property type="entry name" value="HIT/MYND zinc finger-like"/>
    <property type="match status" value="1"/>
</dbReference>
<keyword evidence="6" id="KW-0802">TPR repeat</keyword>
<evidence type="ECO:0000259" key="8">
    <source>
        <dbReference type="PROSITE" id="PS50865"/>
    </source>
</evidence>
<feature type="region of interest" description="Disordered" evidence="7">
    <location>
        <begin position="910"/>
        <end position="935"/>
    </location>
</feature>
<evidence type="ECO:0000256" key="5">
    <source>
        <dbReference type="PROSITE-ProRule" id="PRU00134"/>
    </source>
</evidence>
<evidence type="ECO:0000256" key="7">
    <source>
        <dbReference type="SAM" id="MobiDB-lite"/>
    </source>
</evidence>
<feature type="repeat" description="TPR" evidence="6">
    <location>
        <begin position="252"/>
        <end position="285"/>
    </location>
</feature>
<comment type="caution">
    <text evidence="9">The sequence shown here is derived from an EMBL/GenBank/DDBJ whole genome shotgun (WGS) entry which is preliminary data.</text>
</comment>
<dbReference type="EMBL" id="CAXLJM020000048">
    <property type="protein sequence ID" value="CAL8112421.1"/>
    <property type="molecule type" value="Genomic_DNA"/>
</dbReference>
<evidence type="ECO:0000313" key="9">
    <source>
        <dbReference type="EMBL" id="CAL8112421.1"/>
    </source>
</evidence>
<dbReference type="InterPro" id="IPR006597">
    <property type="entry name" value="Sel1-like"/>
</dbReference>
<dbReference type="SUPFAM" id="SSF81901">
    <property type="entry name" value="HCP-like"/>
    <property type="match status" value="1"/>
</dbReference>
<evidence type="ECO:0000313" key="10">
    <source>
        <dbReference type="Proteomes" id="UP001642540"/>
    </source>
</evidence>
<protein>
    <recommendedName>
        <fullName evidence="8">MYND-type domain-containing protein</fullName>
    </recommendedName>
</protein>
<dbReference type="InterPro" id="IPR011990">
    <property type="entry name" value="TPR-like_helical_dom_sf"/>
</dbReference>
<evidence type="ECO:0000256" key="4">
    <source>
        <dbReference type="ARBA" id="ARBA00038101"/>
    </source>
</evidence>
<dbReference type="PROSITE" id="PS01360">
    <property type="entry name" value="ZF_MYND_1"/>
    <property type="match status" value="1"/>
</dbReference>
<dbReference type="InterPro" id="IPR050767">
    <property type="entry name" value="Sel1_AlgK"/>
</dbReference>